<evidence type="ECO:0000313" key="2">
    <source>
        <dbReference type="EMBL" id="CAF1412147.1"/>
    </source>
</evidence>
<dbReference type="InterPro" id="IPR059068">
    <property type="entry name" value="TPR_P4H"/>
</dbReference>
<dbReference type="Gene3D" id="1.25.40.10">
    <property type="entry name" value="Tetratricopeptide repeat domain"/>
    <property type="match status" value="1"/>
</dbReference>
<evidence type="ECO:0000313" key="3">
    <source>
        <dbReference type="Proteomes" id="UP000663832"/>
    </source>
</evidence>
<organism evidence="2 3">
    <name type="scientific">Adineta steineri</name>
    <dbReference type="NCBI Taxonomy" id="433720"/>
    <lineage>
        <taxon>Eukaryota</taxon>
        <taxon>Metazoa</taxon>
        <taxon>Spiralia</taxon>
        <taxon>Gnathifera</taxon>
        <taxon>Rotifera</taxon>
        <taxon>Eurotatoria</taxon>
        <taxon>Bdelloidea</taxon>
        <taxon>Adinetida</taxon>
        <taxon>Adinetidae</taxon>
        <taxon>Adineta</taxon>
    </lineage>
</organism>
<name>A0A815LLZ1_9BILA</name>
<feature type="domain" description="Prolyl 4-hydroxylase peptide-substrate-binding" evidence="1">
    <location>
        <begin position="24"/>
        <end position="75"/>
    </location>
</feature>
<comment type="caution">
    <text evidence="2">The sequence shown here is derived from an EMBL/GenBank/DDBJ whole genome shotgun (WGS) entry which is preliminary data.</text>
</comment>
<dbReference type="Proteomes" id="UP000663832">
    <property type="component" value="Unassembled WGS sequence"/>
</dbReference>
<protein>
    <recommendedName>
        <fullName evidence="1">Prolyl 4-hydroxylase peptide-substrate-binding domain-containing protein</fullName>
    </recommendedName>
</protein>
<accession>A0A815LLZ1</accession>
<proteinExistence type="predicted"/>
<sequence>MCCMYKWKFLLETNVDARSIRNHLNKETNKTSRNKIHILDYLAYTTSQDGNIEHALSLTEEMLTTERKDDMITNNKQNLKLFPTVSRTKNYKINNARLDGYFEEREIYEKLCQHNGTQLSQKSQAKLFRRYRPCIY</sequence>
<dbReference type="Pfam" id="PF23558">
    <property type="entry name" value="TPR_P4H"/>
    <property type="match status" value="1"/>
</dbReference>
<reference evidence="2" key="1">
    <citation type="submission" date="2021-02" db="EMBL/GenBank/DDBJ databases">
        <authorList>
            <person name="Nowell W R."/>
        </authorList>
    </citation>
    <scope>NUCLEOTIDE SEQUENCE</scope>
</reference>
<dbReference type="InterPro" id="IPR011990">
    <property type="entry name" value="TPR-like_helical_dom_sf"/>
</dbReference>
<dbReference type="OrthoDB" id="420380at2759"/>
<keyword evidence="3" id="KW-1185">Reference proteome</keyword>
<evidence type="ECO:0000259" key="1">
    <source>
        <dbReference type="Pfam" id="PF23558"/>
    </source>
</evidence>
<dbReference type="AlphaFoldDB" id="A0A815LLZ1"/>
<dbReference type="EMBL" id="CAJNOM010000392">
    <property type="protein sequence ID" value="CAF1412147.1"/>
    <property type="molecule type" value="Genomic_DNA"/>
</dbReference>
<gene>
    <name evidence="2" type="ORF">QVE165_LOCUS37581</name>
</gene>